<dbReference type="GeneTree" id="ENSGT00950000182767"/>
<evidence type="ECO:0000256" key="1">
    <source>
        <dbReference type="ARBA" id="ARBA00004389"/>
    </source>
</evidence>
<dbReference type="InterPro" id="IPR051500">
    <property type="entry name" value="cTAGE_MIA/OTOR"/>
</dbReference>
<feature type="compositionally biased region" description="Basic and acidic residues" evidence="19">
    <location>
        <begin position="203"/>
        <end position="216"/>
    </location>
</feature>
<keyword evidence="12" id="KW-1133">Transmembrane helix</keyword>
<feature type="compositionally biased region" description="Polar residues" evidence="19">
    <location>
        <begin position="312"/>
        <end position="321"/>
    </location>
</feature>
<dbReference type="GO" id="GO:0006888">
    <property type="term" value="P:endoplasmic reticulum to Golgi vesicle-mediated transport"/>
    <property type="evidence" value="ECO:0007669"/>
    <property type="project" value="TreeGrafter"/>
</dbReference>
<evidence type="ECO:0000256" key="16">
    <source>
        <dbReference type="ARBA" id="ARBA00061139"/>
    </source>
</evidence>
<feature type="compositionally biased region" description="Basic and acidic residues" evidence="19">
    <location>
        <begin position="516"/>
        <end position="536"/>
    </location>
</feature>
<protein>
    <recommendedName>
        <fullName evidence="17">Transport and Golgi organization protein 1 homolog</fullName>
    </recommendedName>
</protein>
<feature type="region of interest" description="Disordered" evidence="19">
    <location>
        <begin position="366"/>
        <end position="667"/>
    </location>
</feature>
<feature type="compositionally biased region" description="Polar residues" evidence="19">
    <location>
        <begin position="149"/>
        <end position="163"/>
    </location>
</feature>
<dbReference type="GO" id="GO:0070971">
    <property type="term" value="C:endoplasmic reticulum exit site"/>
    <property type="evidence" value="ECO:0007669"/>
    <property type="project" value="TreeGrafter"/>
</dbReference>
<keyword evidence="8 20" id="KW-0732">Signal</keyword>
<evidence type="ECO:0000256" key="8">
    <source>
        <dbReference type="ARBA" id="ARBA00022729"/>
    </source>
</evidence>
<feature type="compositionally biased region" description="Basic and acidic residues" evidence="19">
    <location>
        <begin position="336"/>
        <end position="345"/>
    </location>
</feature>
<organism evidence="22 23">
    <name type="scientific">Amphiprion ocellaris</name>
    <name type="common">Clown anemonefish</name>
    <dbReference type="NCBI Taxonomy" id="80972"/>
    <lineage>
        <taxon>Eukaryota</taxon>
        <taxon>Metazoa</taxon>
        <taxon>Chordata</taxon>
        <taxon>Craniata</taxon>
        <taxon>Vertebrata</taxon>
        <taxon>Euteleostomi</taxon>
        <taxon>Actinopterygii</taxon>
        <taxon>Neopterygii</taxon>
        <taxon>Teleostei</taxon>
        <taxon>Neoteleostei</taxon>
        <taxon>Acanthomorphata</taxon>
        <taxon>Ovalentaria</taxon>
        <taxon>Pomacentridae</taxon>
        <taxon>Amphiprion</taxon>
    </lineage>
</organism>
<dbReference type="GO" id="GO:0006887">
    <property type="term" value="P:exocytosis"/>
    <property type="evidence" value="ECO:0007669"/>
    <property type="project" value="UniProtKB-KW"/>
</dbReference>
<keyword evidence="4" id="KW-0488">Methylation</keyword>
<feature type="compositionally biased region" description="Basic and acidic residues" evidence="19">
    <location>
        <begin position="802"/>
        <end position="849"/>
    </location>
</feature>
<comment type="subcellular location">
    <subcellularLocation>
        <location evidence="1">Endoplasmic reticulum membrane</location>
        <topology evidence="1">Single-pass membrane protein</topology>
    </subcellularLocation>
</comment>
<feature type="compositionally biased region" description="Polar residues" evidence="19">
    <location>
        <begin position="645"/>
        <end position="656"/>
    </location>
</feature>
<keyword evidence="2" id="KW-0728">SH3 domain</keyword>
<feature type="chain" id="PRO_5043938694" description="Transport and Golgi organization protein 1 homolog" evidence="20">
    <location>
        <begin position="24"/>
        <end position="1720"/>
    </location>
</feature>
<evidence type="ECO:0000256" key="14">
    <source>
        <dbReference type="ARBA" id="ARBA00023136"/>
    </source>
</evidence>
<dbReference type="Ensembl" id="ENSAOCT00000069977.1">
    <property type="protein sequence ID" value="ENSAOCP00000037269.1"/>
    <property type="gene ID" value="ENSAOCG00000019042.2"/>
</dbReference>
<dbReference type="Gene3D" id="2.30.30.40">
    <property type="entry name" value="SH3 Domains"/>
    <property type="match status" value="1"/>
</dbReference>
<feature type="region of interest" description="Disordered" evidence="19">
    <location>
        <begin position="794"/>
        <end position="849"/>
    </location>
</feature>
<evidence type="ECO:0000256" key="11">
    <source>
        <dbReference type="ARBA" id="ARBA00022927"/>
    </source>
</evidence>
<keyword evidence="11" id="KW-0653">Protein transport</keyword>
<feature type="compositionally biased region" description="Basic and acidic residues" evidence="19">
    <location>
        <begin position="1702"/>
        <end position="1713"/>
    </location>
</feature>
<feature type="compositionally biased region" description="Acidic residues" evidence="19">
    <location>
        <begin position="183"/>
        <end position="193"/>
    </location>
</feature>
<feature type="region of interest" description="Disordered" evidence="19">
    <location>
        <begin position="274"/>
        <end position="345"/>
    </location>
</feature>
<evidence type="ECO:0000256" key="19">
    <source>
        <dbReference type="SAM" id="MobiDB-lite"/>
    </source>
</evidence>
<dbReference type="GO" id="GO:0009306">
    <property type="term" value="P:protein secretion"/>
    <property type="evidence" value="ECO:0007669"/>
    <property type="project" value="TreeGrafter"/>
</dbReference>
<feature type="compositionally biased region" description="Polar residues" evidence="19">
    <location>
        <begin position="596"/>
        <end position="606"/>
    </location>
</feature>
<dbReference type="InterPro" id="IPR036028">
    <property type="entry name" value="SH3-like_dom_sf"/>
</dbReference>
<evidence type="ECO:0000313" key="23">
    <source>
        <dbReference type="Proteomes" id="UP001501940"/>
    </source>
</evidence>
<evidence type="ECO:0000256" key="9">
    <source>
        <dbReference type="ARBA" id="ARBA00022824"/>
    </source>
</evidence>
<feature type="compositionally biased region" description="Basic and acidic residues" evidence="19">
    <location>
        <begin position="617"/>
        <end position="627"/>
    </location>
</feature>
<dbReference type="RefSeq" id="XP_035801365.2">
    <property type="nucleotide sequence ID" value="XM_035945472.2"/>
</dbReference>
<evidence type="ECO:0000256" key="12">
    <source>
        <dbReference type="ARBA" id="ARBA00022989"/>
    </source>
</evidence>
<feature type="compositionally biased region" description="Pro residues" evidence="19">
    <location>
        <begin position="1518"/>
        <end position="1532"/>
    </location>
</feature>
<feature type="region of interest" description="Disordered" evidence="19">
    <location>
        <begin position="1655"/>
        <end position="1720"/>
    </location>
</feature>
<gene>
    <name evidence="22" type="primary">MIA3</name>
</gene>
<feature type="coiled-coil region" evidence="18">
    <location>
        <begin position="1263"/>
        <end position="1424"/>
    </location>
</feature>
<feature type="domain" description="SH3" evidence="21">
    <location>
        <begin position="46"/>
        <end position="99"/>
    </location>
</feature>
<evidence type="ECO:0000259" key="21">
    <source>
        <dbReference type="Pfam" id="PF07653"/>
    </source>
</evidence>
<evidence type="ECO:0000256" key="5">
    <source>
        <dbReference type="ARBA" id="ARBA00022483"/>
    </source>
</evidence>
<feature type="compositionally biased region" description="Basic and acidic residues" evidence="19">
    <location>
        <begin position="569"/>
        <end position="578"/>
    </location>
</feature>
<dbReference type="PANTHER" id="PTHR23158:SF54">
    <property type="entry name" value="TRANSPORT AND GOLGI ORGANIZATION PROTEIN 1 HOMOLOG"/>
    <property type="match status" value="1"/>
</dbReference>
<dbReference type="GeneID" id="111564632"/>
<evidence type="ECO:0000256" key="20">
    <source>
        <dbReference type="SAM" id="SignalP"/>
    </source>
</evidence>
<evidence type="ECO:0000256" key="15">
    <source>
        <dbReference type="ARBA" id="ARBA00023180"/>
    </source>
</evidence>
<comment type="similarity">
    <text evidence="16">Belongs to the MIA/OTOR family. Tango1 subfamily.</text>
</comment>
<feature type="region of interest" description="Disordered" evidence="19">
    <location>
        <begin position="144"/>
        <end position="257"/>
    </location>
</feature>
<dbReference type="PANTHER" id="PTHR23158">
    <property type="entry name" value="MELANOMA INHIBITORY ACTIVITY-RELATED"/>
    <property type="match status" value="1"/>
</dbReference>
<reference evidence="22" key="2">
    <citation type="submission" date="2025-08" db="UniProtKB">
        <authorList>
            <consortium name="Ensembl"/>
        </authorList>
    </citation>
    <scope>IDENTIFICATION</scope>
</reference>
<evidence type="ECO:0000256" key="13">
    <source>
        <dbReference type="ARBA" id="ARBA00023054"/>
    </source>
</evidence>
<feature type="compositionally biased region" description="Acidic residues" evidence="19">
    <location>
        <begin position="628"/>
        <end position="643"/>
    </location>
</feature>
<keyword evidence="3" id="KW-0813">Transport</keyword>
<evidence type="ECO:0000256" key="7">
    <source>
        <dbReference type="ARBA" id="ARBA00022692"/>
    </source>
</evidence>
<feature type="compositionally biased region" description="Polar residues" evidence="19">
    <location>
        <begin position="556"/>
        <end position="568"/>
    </location>
</feature>
<dbReference type="GO" id="GO:0035459">
    <property type="term" value="P:vesicle cargo loading"/>
    <property type="evidence" value="ECO:0007669"/>
    <property type="project" value="TreeGrafter"/>
</dbReference>
<accession>A0AAQ5X9T5</accession>
<keyword evidence="14" id="KW-0472">Membrane</keyword>
<name>A0AAQ5X9T5_AMPOC</name>
<feature type="compositionally biased region" description="Acidic residues" evidence="19">
    <location>
        <begin position="370"/>
        <end position="387"/>
    </location>
</feature>
<keyword evidence="15" id="KW-0325">Glycoprotein</keyword>
<feature type="compositionally biased region" description="Pro residues" evidence="19">
    <location>
        <begin position="1556"/>
        <end position="1570"/>
    </location>
</feature>
<keyword evidence="10" id="KW-0931">ER-Golgi transport</keyword>
<dbReference type="InterPro" id="IPR001452">
    <property type="entry name" value="SH3_domain"/>
</dbReference>
<evidence type="ECO:0000256" key="2">
    <source>
        <dbReference type="ARBA" id="ARBA00022443"/>
    </source>
</evidence>
<sequence>MAAIHFYRQGLLLLLFNFISTAAFEKRFSDFKRCADEECSMLLCRGKAVTDFSGPDCRFLSFKKSETIYVYYKLSGRRADIWAGSVGSHFGYFPKDLLAVNHLYTDKELEVPAEETDFVCFDTGYDKFDNYNVDLLLGMSVEKNDSENTETPGQIQGAEGTQKTTQPSEEEASPSEKPTEDHDSSEDLNEVDDESHTAAIPDATERATEEEVEQKHGLVSVSEMNDTKDTPTKSEVESMPNYDFVSENESVSEGVQIPEVKTTLGTTFDAVITEEEITKKVTSYEDDDNEDLENPPKDVVDVEEETPLLSFSEETVNSLETDSLKKMESPPTTQDDMSKTSEEKTIWSSLGDTVFSVVTGGEMPALALSVEEEDNDEDEEYHEEDSPAEVPWSFEEAKREPLPKEFQKEFKNIQPEDQQEDPSHPGSVQTDVEKTSSLSDKLLFDHDDENDGEVMGHEKAGDETLELTDDLIHHKENEMSVPSVDPIPQDILGSHESENSDSETTQKPTEDIGEGMSKHSEVKEDNANTEFGRVEQDLDNALDESKTMTDQELAITVNTKDQDLLTQERQSDSSEVKNSESIADDSLPDDIHKHSMTYSESNNSQVELPIEEPEAFEEPHTGKREDEKDAEMEEREELLEDENALSFSLSDTSPETSLPPVPTPEPEYSDNIMRLSLLRDHFIEENMERFQKLLGLKNLFKLEAMFSDLDTEFQAIHLTHTGTTQGIENVLEAIFEASENAILDEIEKMLDSRDTKRNYNDHMDSSVLDEETEILDDFQELAFSLRQKYSTASDSTALATEKSSDFEQDKHELNVEENTRPIVEEKFDSIPETKSDDNLTATEHEERPAEIEERIVLDEVPTGLDVSVEEDGGHFNKNKDNQPGFSASHELPKVSQANLEHPLDMGLGIEVEQSSSGSMDSTEPVSEIHEEEVGLFSTGIVYTGSILSLIKNKTAEWTVLMISLLPEEWKPGETLYGCPWQAVVITALAGVVTFILFFWRTVLAVKKSEYLVDEKGLTEQIHALKKEKNDTLTKMSELQKQADQLKENQKQSKETVSCTMKRMQDLESKVLEAETLNEHMAEEKNKYAKLLEEAQANALKNETRIEKLEKTNEKLQLSRKKIQEALTKTTVLLDEAKICETARNVQHKCLEKEFAALKDENKTLKATIKGWEDKHKELNEKIKVYQKSQKELEDSVVLKDHNVEVLSELLADLDACDLQKGDTKVLANGEVVSDKKTAIKSRIKQMMDVSRVQTTLTVVEDERDRFMAKLLNEEKSRKALEEQHQELEHAIATLKSEKSHVENQFKILQQKNEIMVEMYQQKENALQQKLTKEEMERRSKENLLSEVGGKAVEAEEQVKVLRQRINEMEEQMKKTEEVYKEQIKEQENKTHSNWVNARNAERALNQEKLESSKLREKLAILTSQLNERRAPLFRPNSGQPAGPCQGDSYGPSPVSGGAPSPPLMIEGPRRPPSAPVGRRIDPYDMMGPRSSSPANLDGPVPGSFIASPIRDSSGPNVQGPPPGPGPHNPLLPPGAHGRLPLPGPYRPQRPGLYHLPPGPPLPNVPPPLHGPPLTANGHPGVPLAGPVGGEFGARPANEHTFHPRPGPVHDPCGPLPPHFRPPPPHHFGPMPPPHGVRGPVGLCPPIPPDMRFSGSRDHTSPPVNLPAGVQPHPVHPGDAYGQAAPNALQNSAGTHNVPGQDVHVKQEALHDSARPAVVKP</sequence>
<evidence type="ECO:0000256" key="6">
    <source>
        <dbReference type="ARBA" id="ARBA00022553"/>
    </source>
</evidence>
<feature type="coiled-coil region" evidence="18">
    <location>
        <begin position="1021"/>
        <end position="1195"/>
    </location>
</feature>
<evidence type="ECO:0000256" key="4">
    <source>
        <dbReference type="ARBA" id="ARBA00022481"/>
    </source>
</evidence>
<feature type="signal peptide" evidence="20">
    <location>
        <begin position="1"/>
        <end position="23"/>
    </location>
</feature>
<dbReference type="Pfam" id="PF07653">
    <property type="entry name" value="SH3_2"/>
    <property type="match status" value="1"/>
</dbReference>
<evidence type="ECO:0000256" key="17">
    <source>
        <dbReference type="ARBA" id="ARBA00068894"/>
    </source>
</evidence>
<evidence type="ECO:0000256" key="10">
    <source>
        <dbReference type="ARBA" id="ARBA00022892"/>
    </source>
</evidence>
<evidence type="ECO:0000256" key="3">
    <source>
        <dbReference type="ARBA" id="ARBA00022448"/>
    </source>
</evidence>
<keyword evidence="5" id="KW-0268">Exocytosis</keyword>
<reference evidence="22" key="3">
    <citation type="submission" date="2025-09" db="UniProtKB">
        <authorList>
            <consortium name="Ensembl"/>
        </authorList>
    </citation>
    <scope>IDENTIFICATION</scope>
</reference>
<feature type="compositionally biased region" description="Basic and acidic residues" evidence="19">
    <location>
        <begin position="225"/>
        <end position="236"/>
    </location>
</feature>
<keyword evidence="9" id="KW-0256">Endoplasmic reticulum</keyword>
<keyword evidence="6" id="KW-0597">Phosphoprotein</keyword>
<feature type="region of interest" description="Disordered" evidence="19">
    <location>
        <begin position="1429"/>
        <end position="1579"/>
    </location>
</feature>
<dbReference type="GO" id="GO:0048731">
    <property type="term" value="P:system development"/>
    <property type="evidence" value="ECO:0007669"/>
    <property type="project" value="UniProtKB-ARBA"/>
</dbReference>
<evidence type="ECO:0000256" key="18">
    <source>
        <dbReference type="SAM" id="Coils"/>
    </source>
</evidence>
<evidence type="ECO:0000313" key="22">
    <source>
        <dbReference type="Ensembl" id="ENSAOCP00000037269.1"/>
    </source>
</evidence>
<dbReference type="FunFam" id="2.30.30.40:FF:000162">
    <property type="entry name" value="MIA SH3 domain ER export factor 3"/>
    <property type="match status" value="1"/>
</dbReference>
<dbReference type="CDD" id="cd11893">
    <property type="entry name" value="SH3_MIA3"/>
    <property type="match status" value="1"/>
</dbReference>
<feature type="compositionally biased region" description="Acidic residues" evidence="19">
    <location>
        <begin position="284"/>
        <end position="293"/>
    </location>
</feature>
<dbReference type="SUPFAM" id="SSF50044">
    <property type="entry name" value="SH3-domain"/>
    <property type="match status" value="1"/>
</dbReference>
<feature type="compositionally biased region" description="Basic and acidic residues" evidence="19">
    <location>
        <begin position="395"/>
        <end position="411"/>
    </location>
</feature>
<proteinExistence type="inferred from homology"/>
<dbReference type="Proteomes" id="UP001501940">
    <property type="component" value="Chromosome 12"/>
</dbReference>
<keyword evidence="13 18" id="KW-0175">Coiled coil</keyword>
<keyword evidence="23" id="KW-1185">Reference proteome</keyword>
<keyword evidence="7" id="KW-0812">Transmembrane</keyword>
<reference evidence="22 23" key="1">
    <citation type="submission" date="2022-01" db="EMBL/GenBank/DDBJ databases">
        <title>A chromosome-scale genome assembly of the false clownfish, Amphiprion ocellaris.</title>
        <authorList>
            <person name="Ryu T."/>
        </authorList>
    </citation>
    <scope>NUCLEOTIDE SEQUENCE [LARGE SCALE GENOMIC DNA]</scope>
</reference>
<dbReference type="GO" id="GO:0005789">
    <property type="term" value="C:endoplasmic reticulum membrane"/>
    <property type="evidence" value="ECO:0007669"/>
    <property type="project" value="UniProtKB-SubCell"/>
</dbReference>
<feature type="compositionally biased region" description="Polar residues" evidence="19">
    <location>
        <begin position="426"/>
        <end position="439"/>
    </location>
</feature>